<proteinExistence type="predicted"/>
<dbReference type="EMBL" id="JAUKTV010000005">
    <property type="protein sequence ID" value="KAK0736807.1"/>
    <property type="molecule type" value="Genomic_DNA"/>
</dbReference>
<name>A0AA40EFU1_9PEZI</name>
<dbReference type="Proteomes" id="UP001172159">
    <property type="component" value="Unassembled WGS sequence"/>
</dbReference>
<organism evidence="1 2">
    <name type="scientific">Apiosordaria backusii</name>
    <dbReference type="NCBI Taxonomy" id="314023"/>
    <lineage>
        <taxon>Eukaryota</taxon>
        <taxon>Fungi</taxon>
        <taxon>Dikarya</taxon>
        <taxon>Ascomycota</taxon>
        <taxon>Pezizomycotina</taxon>
        <taxon>Sordariomycetes</taxon>
        <taxon>Sordariomycetidae</taxon>
        <taxon>Sordariales</taxon>
        <taxon>Lasiosphaeriaceae</taxon>
        <taxon>Apiosordaria</taxon>
    </lineage>
</organism>
<dbReference type="AlphaFoldDB" id="A0AA40EFU1"/>
<reference evidence="1" key="1">
    <citation type="submission" date="2023-06" db="EMBL/GenBank/DDBJ databases">
        <title>Genome-scale phylogeny and comparative genomics of the fungal order Sordariales.</title>
        <authorList>
            <consortium name="Lawrence Berkeley National Laboratory"/>
            <person name="Hensen N."/>
            <person name="Bonometti L."/>
            <person name="Westerberg I."/>
            <person name="Brannstrom I.O."/>
            <person name="Guillou S."/>
            <person name="Cros-Aarteil S."/>
            <person name="Calhoun S."/>
            <person name="Haridas S."/>
            <person name="Kuo A."/>
            <person name="Mondo S."/>
            <person name="Pangilinan J."/>
            <person name="Riley R."/>
            <person name="Labutti K."/>
            <person name="Andreopoulos B."/>
            <person name="Lipzen A."/>
            <person name="Chen C."/>
            <person name="Yanf M."/>
            <person name="Daum C."/>
            <person name="Ng V."/>
            <person name="Clum A."/>
            <person name="Steindorff A."/>
            <person name="Ohm R."/>
            <person name="Martin F."/>
            <person name="Silar P."/>
            <person name="Natvig D."/>
            <person name="Lalanne C."/>
            <person name="Gautier V."/>
            <person name="Ament-Velasquez S.L."/>
            <person name="Kruys A."/>
            <person name="Hutchinson M.I."/>
            <person name="Powell A.J."/>
            <person name="Barry K."/>
            <person name="Miller A.N."/>
            <person name="Grigoriev I.V."/>
            <person name="Debuchy R."/>
            <person name="Gladieux P."/>
            <person name="Thoren M.H."/>
            <person name="Johannesson H."/>
        </authorList>
    </citation>
    <scope>NUCLEOTIDE SEQUENCE</scope>
    <source>
        <strain evidence="1">CBS 540.89</strain>
    </source>
</reference>
<evidence type="ECO:0000313" key="1">
    <source>
        <dbReference type="EMBL" id="KAK0736807.1"/>
    </source>
</evidence>
<evidence type="ECO:0000313" key="2">
    <source>
        <dbReference type="Proteomes" id="UP001172159"/>
    </source>
</evidence>
<accession>A0AA40EFU1</accession>
<protein>
    <submittedName>
        <fullName evidence="1">Uncharacterized protein</fullName>
    </submittedName>
</protein>
<sequence>MRDCVSSSIRHLPYVIFHTSSSICHLPYVFFHTSSSMKLLNHAFLPCVFLTHALSPAVFGLDCLLCLLDCVPLRPSCVAVLTVCFLGRLVACLGQCPWPSWVVLGVGQSRPSS</sequence>
<comment type="caution">
    <text evidence="1">The sequence shown here is derived from an EMBL/GenBank/DDBJ whole genome shotgun (WGS) entry which is preliminary data.</text>
</comment>
<gene>
    <name evidence="1" type="ORF">B0T21DRAFT_363784</name>
</gene>
<keyword evidence="2" id="KW-1185">Reference proteome</keyword>